<organism evidence="2 3">
    <name type="scientific">Stieleria maiorica</name>
    <dbReference type="NCBI Taxonomy" id="2795974"/>
    <lineage>
        <taxon>Bacteria</taxon>
        <taxon>Pseudomonadati</taxon>
        <taxon>Planctomycetota</taxon>
        <taxon>Planctomycetia</taxon>
        <taxon>Pirellulales</taxon>
        <taxon>Pirellulaceae</taxon>
        <taxon>Stieleria</taxon>
    </lineage>
</organism>
<proteinExistence type="predicted"/>
<evidence type="ECO:0000256" key="1">
    <source>
        <dbReference type="SAM" id="Phobius"/>
    </source>
</evidence>
<evidence type="ECO:0000313" key="2">
    <source>
        <dbReference type="EMBL" id="QEF98985.1"/>
    </source>
</evidence>
<dbReference type="EMBL" id="CP036264">
    <property type="protein sequence ID" value="QEF98985.1"/>
    <property type="molecule type" value="Genomic_DNA"/>
</dbReference>
<keyword evidence="1" id="KW-0472">Membrane</keyword>
<dbReference type="RefSeq" id="WP_147868453.1">
    <property type="nucleotide sequence ID" value="NZ_CP036264.1"/>
</dbReference>
<gene>
    <name evidence="2" type="ORF">Mal15_30440</name>
</gene>
<keyword evidence="3" id="KW-1185">Reference proteome</keyword>
<name>A0A5B9MHD9_9BACT</name>
<protein>
    <submittedName>
        <fullName evidence="2">Uncharacterized protein</fullName>
    </submittedName>
</protein>
<dbReference type="Proteomes" id="UP000321353">
    <property type="component" value="Chromosome"/>
</dbReference>
<evidence type="ECO:0000313" key="3">
    <source>
        <dbReference type="Proteomes" id="UP000321353"/>
    </source>
</evidence>
<keyword evidence="1" id="KW-0812">Transmembrane</keyword>
<keyword evidence="1" id="KW-1133">Transmembrane helix</keyword>
<reference evidence="2 3" key="1">
    <citation type="submission" date="2019-02" db="EMBL/GenBank/DDBJ databases">
        <title>Planctomycetal bacteria perform biofilm scaping via a novel small molecule.</title>
        <authorList>
            <person name="Jeske O."/>
            <person name="Boedeker C."/>
            <person name="Wiegand S."/>
            <person name="Breitling P."/>
            <person name="Kallscheuer N."/>
            <person name="Jogler M."/>
            <person name="Rohde M."/>
            <person name="Petersen J."/>
            <person name="Medema M.H."/>
            <person name="Surup F."/>
            <person name="Jogler C."/>
        </authorList>
    </citation>
    <scope>NUCLEOTIDE SEQUENCE [LARGE SCALE GENOMIC DNA]</scope>
    <source>
        <strain evidence="2 3">Mal15</strain>
    </source>
</reference>
<accession>A0A5B9MHD9</accession>
<dbReference type="AlphaFoldDB" id="A0A5B9MHD9"/>
<feature type="transmembrane region" description="Helical" evidence="1">
    <location>
        <begin position="6"/>
        <end position="24"/>
    </location>
</feature>
<sequence length="97" mass="11077">MEGVLGVGGFVLFVVVFVPFMFRLKRKYMDKAIAKYNEQNGTDIEIEKSGMPPLKYWLKNRKGDCWALVVFPDGTRKWARLRGGLFSGSQPLTFLDV</sequence>
<dbReference type="KEGG" id="smam:Mal15_30440"/>